<evidence type="ECO:0000259" key="2">
    <source>
        <dbReference type="Pfam" id="PF25321"/>
    </source>
</evidence>
<feature type="compositionally biased region" description="Basic and acidic residues" evidence="1">
    <location>
        <begin position="112"/>
        <end position="121"/>
    </location>
</feature>
<evidence type="ECO:0000313" key="4">
    <source>
        <dbReference type="WBParaSite" id="PSAMB.scaffold350size55235.g5173.t1"/>
    </source>
</evidence>
<protein>
    <submittedName>
        <fullName evidence="4">PH domain-containing protein</fullName>
    </submittedName>
</protein>
<dbReference type="Pfam" id="PF25321">
    <property type="entry name" value="PH_RASGAP"/>
    <property type="match status" value="1"/>
</dbReference>
<feature type="domain" description="Ras/Rap GTPase-activating protein SynGAP-like PH" evidence="2">
    <location>
        <begin position="88"/>
        <end position="240"/>
    </location>
</feature>
<evidence type="ECO:0000313" key="3">
    <source>
        <dbReference type="Proteomes" id="UP000887566"/>
    </source>
</evidence>
<reference evidence="4" key="1">
    <citation type="submission" date="2022-11" db="UniProtKB">
        <authorList>
            <consortium name="WormBaseParasite"/>
        </authorList>
    </citation>
    <scope>IDENTIFICATION</scope>
</reference>
<sequence length="249" mass="27922">MLRAFNPLLQLSTYSLNVIPEEAYALDTTYDQLDDATGATESLDRRAWAHGRHQHQHIHHQPHCNNNMVLSGAHHAGPHLAMVDTPTTPQRLANFLSRPFRSNPLKRTKSVSKLDRKRPADLDCSASRPLYDPHMQLSQNDVGTSSNGPMQFYGRRLQPTAFNGRSLGVGDTMRSSRSHESLLSYSTTTHMIDLGAGDAQLHAVHPSVLDAPNCFQVTTANGQPKYYACRTPAERSRWVERHIVIHWNS</sequence>
<name>A0A914WC38_9BILA</name>
<accession>A0A914WC38</accession>
<evidence type="ECO:0000256" key="1">
    <source>
        <dbReference type="SAM" id="MobiDB-lite"/>
    </source>
</evidence>
<organism evidence="3 4">
    <name type="scientific">Plectus sambesii</name>
    <dbReference type="NCBI Taxonomy" id="2011161"/>
    <lineage>
        <taxon>Eukaryota</taxon>
        <taxon>Metazoa</taxon>
        <taxon>Ecdysozoa</taxon>
        <taxon>Nematoda</taxon>
        <taxon>Chromadorea</taxon>
        <taxon>Plectida</taxon>
        <taxon>Plectina</taxon>
        <taxon>Plectoidea</taxon>
        <taxon>Plectidae</taxon>
        <taxon>Plectus</taxon>
    </lineage>
</organism>
<feature type="region of interest" description="Disordered" evidence="1">
    <location>
        <begin position="107"/>
        <end position="144"/>
    </location>
</feature>
<keyword evidence="3" id="KW-1185">Reference proteome</keyword>
<dbReference type="InterPro" id="IPR057606">
    <property type="entry name" value="SynGAP1-like_PH"/>
</dbReference>
<dbReference type="Proteomes" id="UP000887566">
    <property type="component" value="Unplaced"/>
</dbReference>
<dbReference type="AlphaFoldDB" id="A0A914WC38"/>
<proteinExistence type="predicted"/>
<dbReference type="WBParaSite" id="PSAMB.scaffold350size55235.g5173.t1">
    <property type="protein sequence ID" value="PSAMB.scaffold350size55235.g5173.t1"/>
    <property type="gene ID" value="PSAMB.scaffold350size55235.g5173"/>
</dbReference>